<sequence>MYVVLEPAKEGKSTYANLAETCQIAADAVWSLKSGDYLRFLELTNET</sequence>
<dbReference type="AlphaFoldDB" id="A0A0E9WUA4"/>
<reference evidence="1" key="1">
    <citation type="submission" date="2014-11" db="EMBL/GenBank/DDBJ databases">
        <authorList>
            <person name="Amaro Gonzalez C."/>
        </authorList>
    </citation>
    <scope>NUCLEOTIDE SEQUENCE</scope>
</reference>
<reference evidence="1" key="2">
    <citation type="journal article" date="2015" name="Fish Shellfish Immunol.">
        <title>Early steps in the European eel (Anguilla anguilla)-Vibrio vulnificus interaction in the gills: Role of the RtxA13 toxin.</title>
        <authorList>
            <person name="Callol A."/>
            <person name="Pajuelo D."/>
            <person name="Ebbesson L."/>
            <person name="Teles M."/>
            <person name="MacKenzie S."/>
            <person name="Amaro C."/>
        </authorList>
    </citation>
    <scope>NUCLEOTIDE SEQUENCE</scope>
</reference>
<dbReference type="EMBL" id="GBXM01014761">
    <property type="protein sequence ID" value="JAH93816.1"/>
    <property type="molecule type" value="Transcribed_RNA"/>
</dbReference>
<proteinExistence type="predicted"/>
<name>A0A0E9WUA4_ANGAN</name>
<evidence type="ECO:0000313" key="1">
    <source>
        <dbReference type="EMBL" id="JAH93816.1"/>
    </source>
</evidence>
<protein>
    <submittedName>
        <fullName evidence="1">Uncharacterized protein</fullName>
    </submittedName>
</protein>
<organism evidence="1">
    <name type="scientific">Anguilla anguilla</name>
    <name type="common">European freshwater eel</name>
    <name type="synonym">Muraena anguilla</name>
    <dbReference type="NCBI Taxonomy" id="7936"/>
    <lineage>
        <taxon>Eukaryota</taxon>
        <taxon>Metazoa</taxon>
        <taxon>Chordata</taxon>
        <taxon>Craniata</taxon>
        <taxon>Vertebrata</taxon>
        <taxon>Euteleostomi</taxon>
        <taxon>Actinopterygii</taxon>
        <taxon>Neopterygii</taxon>
        <taxon>Teleostei</taxon>
        <taxon>Anguilliformes</taxon>
        <taxon>Anguillidae</taxon>
        <taxon>Anguilla</taxon>
    </lineage>
</organism>
<accession>A0A0E9WUA4</accession>